<evidence type="ECO:0000256" key="1">
    <source>
        <dbReference type="SAM" id="MobiDB-lite"/>
    </source>
</evidence>
<dbReference type="EMBL" id="QVIG01000001">
    <property type="protein sequence ID" value="RGD57567.1"/>
    <property type="molecule type" value="Genomic_DNA"/>
</dbReference>
<keyword evidence="3" id="KW-1185">Reference proteome</keyword>
<evidence type="ECO:0000313" key="3">
    <source>
        <dbReference type="Proteomes" id="UP000263377"/>
    </source>
</evidence>
<feature type="compositionally biased region" description="Basic residues" evidence="1">
    <location>
        <begin position="73"/>
        <end position="84"/>
    </location>
</feature>
<organism evidence="2 3">
    <name type="scientific">Kitasatospora xanthocidica</name>
    <dbReference type="NCBI Taxonomy" id="83382"/>
    <lineage>
        <taxon>Bacteria</taxon>
        <taxon>Bacillati</taxon>
        <taxon>Actinomycetota</taxon>
        <taxon>Actinomycetes</taxon>
        <taxon>Kitasatosporales</taxon>
        <taxon>Streptomycetaceae</taxon>
        <taxon>Kitasatospora</taxon>
    </lineage>
</organism>
<evidence type="ECO:0000313" key="2">
    <source>
        <dbReference type="EMBL" id="RGD57567.1"/>
    </source>
</evidence>
<proteinExistence type="predicted"/>
<dbReference type="RefSeq" id="WP_117486336.1">
    <property type="nucleotide sequence ID" value="NZ_QVIG01000001.1"/>
</dbReference>
<comment type="caution">
    <text evidence="2">The sequence shown here is derived from an EMBL/GenBank/DDBJ whole genome shotgun (WGS) entry which is preliminary data.</text>
</comment>
<gene>
    <name evidence="2" type="ORF">DR950_06965</name>
</gene>
<dbReference type="Proteomes" id="UP000263377">
    <property type="component" value="Unassembled WGS sequence"/>
</dbReference>
<feature type="region of interest" description="Disordered" evidence="1">
    <location>
        <begin position="68"/>
        <end position="109"/>
    </location>
</feature>
<name>A0A372ZQN3_9ACTN</name>
<dbReference type="AlphaFoldDB" id="A0A372ZQN3"/>
<accession>A0A372ZQN3</accession>
<protein>
    <submittedName>
        <fullName evidence="2">Uncharacterized protein</fullName>
    </submittedName>
</protein>
<reference evidence="2 3" key="1">
    <citation type="submission" date="2018-08" db="EMBL/GenBank/DDBJ databases">
        <title>Diversity &amp; Physiological Properties of Lignin-Decomposing Actinobacteria from Soil.</title>
        <authorList>
            <person name="Roh S.G."/>
            <person name="Kim S.B."/>
        </authorList>
    </citation>
    <scope>NUCLEOTIDE SEQUENCE [LARGE SCALE GENOMIC DNA]</scope>
    <source>
        <strain evidence="2 3">MMS17-GH009</strain>
    </source>
</reference>
<sequence>MTREDDFLRRMREIQDDREKAIVPLAAVMAERKCLKDQLAETEVPYGRAYAAAEAAGWSTEELARLGAEVPARRPKGRPRKHALTTRTTVPGPSSGDEESLDDAGVQVG</sequence>